<dbReference type="AlphaFoldDB" id="A0A1M7Z2V2"/>
<dbReference type="Proteomes" id="UP000184600">
    <property type="component" value="Unassembled WGS sequence"/>
</dbReference>
<feature type="domain" description="eCIS core" evidence="2">
    <location>
        <begin position="86"/>
        <end position="151"/>
    </location>
</feature>
<dbReference type="OrthoDB" id="292792at2"/>
<evidence type="ECO:0000256" key="1">
    <source>
        <dbReference type="SAM" id="MobiDB-lite"/>
    </source>
</evidence>
<feature type="compositionally biased region" description="Basic and acidic residues" evidence="1">
    <location>
        <begin position="1"/>
        <end position="15"/>
    </location>
</feature>
<evidence type="ECO:0000259" key="2">
    <source>
        <dbReference type="Pfam" id="PF13699"/>
    </source>
</evidence>
<dbReference type="RefSeq" id="WP_083601857.1">
    <property type="nucleotide sequence ID" value="NZ_AP024897.1"/>
</dbReference>
<name>A0A1M7Z2V2_9VIBR</name>
<keyword evidence="4" id="KW-1185">Reference proteome</keyword>
<reference evidence="4" key="1">
    <citation type="submission" date="2016-12" db="EMBL/GenBank/DDBJ databases">
        <authorList>
            <person name="Rodrigo-Torres L."/>
            <person name="Arahal R.D."/>
            <person name="Lucena T."/>
        </authorList>
    </citation>
    <scope>NUCLEOTIDE SEQUENCE [LARGE SCALE GENOMIC DNA]</scope>
</reference>
<proteinExistence type="predicted"/>
<evidence type="ECO:0000313" key="3">
    <source>
        <dbReference type="EMBL" id="SHO59288.1"/>
    </source>
</evidence>
<dbReference type="Pfam" id="PF13699">
    <property type="entry name" value="eCIS_core"/>
    <property type="match status" value="1"/>
</dbReference>
<protein>
    <recommendedName>
        <fullName evidence="2">eCIS core domain-containing protein</fullName>
    </recommendedName>
</protein>
<feature type="region of interest" description="Disordered" evidence="1">
    <location>
        <begin position="1"/>
        <end position="34"/>
    </location>
</feature>
<dbReference type="STRING" id="1117707.VQ7734_05068"/>
<gene>
    <name evidence="3" type="ORF">VQ7734_05068</name>
</gene>
<accession>A0A1M7Z2V2</accession>
<evidence type="ECO:0000313" key="4">
    <source>
        <dbReference type="Proteomes" id="UP000184600"/>
    </source>
</evidence>
<organism evidence="3 4">
    <name type="scientific">Vibrio quintilis</name>
    <dbReference type="NCBI Taxonomy" id="1117707"/>
    <lineage>
        <taxon>Bacteria</taxon>
        <taxon>Pseudomonadati</taxon>
        <taxon>Pseudomonadota</taxon>
        <taxon>Gammaproteobacteria</taxon>
        <taxon>Vibrionales</taxon>
        <taxon>Vibrionaceae</taxon>
        <taxon>Vibrio</taxon>
    </lineage>
</organism>
<dbReference type="InterPro" id="IPR025295">
    <property type="entry name" value="eCIS_core_dom"/>
</dbReference>
<sequence length="583" mass="66564">MYEQVEKPKENKNREVANSVAQKKSGAKQSFGFVDNRSGAITQRKLKEMTNNSPQVKQAYQLQAMVNSYSAQQKKPIQKKKNNTGLPDNLKSGIENLSGYSMDYVMVHYNSDKPAQLNAHAYAQGTDIHLASGQEKHLPHEAWHVVQQKQGRVKPTMQMKGKVNVNDDAGLEKEADVMGDKALQKIGNISLEEEEPTLQKNSLAPVVQRLIISLDPEDSTIAGAASTIKSLVHKTSSVTTIGKAILSNLKRDETLVILGHGERLTTTKEPNMAWDKEYDDSLEKAKRKLGKSHRPDTADLPIMTPEILLQELKAKGWNKEHRGEIDLRSCWSAMPSHRPNFITKFARLIHAEGRHNIVSGYKGPTETKNTTGEEKERDPFWYQLEEAQKLTGAMKTLIEEYFHKTSLQDTNMEEYKVEWLSKRREQDQEDIKSLEDMGFSIEIAQQAIEKKRETDWEKEVALKSETPELNFDRKILIQNRPWSILELIDERKKDFAKMKAQNLPMWNDEKKAFEAFEQAEKYIKLDEPVPIDKSPGKDTYKYIAQPDLLHPTTHNVLGSQKSEMEWKTSTNPLNLSMEGFHEV</sequence>
<dbReference type="EMBL" id="FRFG01000113">
    <property type="protein sequence ID" value="SHO59288.1"/>
    <property type="molecule type" value="Genomic_DNA"/>
</dbReference>